<keyword evidence="7" id="KW-1185">Reference proteome</keyword>
<evidence type="ECO:0000259" key="5">
    <source>
        <dbReference type="PROSITE" id="PS52004"/>
    </source>
</evidence>
<dbReference type="GO" id="GO:0004315">
    <property type="term" value="F:3-oxoacyl-[acyl-carrier-protein] synthase activity"/>
    <property type="evidence" value="ECO:0007669"/>
    <property type="project" value="UniProtKB-EC"/>
</dbReference>
<proteinExistence type="inferred from homology"/>
<dbReference type="PROSITE" id="PS00606">
    <property type="entry name" value="KS3_1"/>
    <property type="match status" value="1"/>
</dbReference>
<dbReference type="GO" id="GO:0005739">
    <property type="term" value="C:mitochondrion"/>
    <property type="evidence" value="ECO:0007669"/>
    <property type="project" value="TreeGrafter"/>
</dbReference>
<dbReference type="InterPro" id="IPR018201">
    <property type="entry name" value="Ketoacyl_synth_AS"/>
</dbReference>
<reference evidence="6 7" key="1">
    <citation type="journal article" date="2018" name="Mol. Plant">
        <title>The genome of Artemisia annua provides insight into the evolution of Asteraceae family and artemisinin biosynthesis.</title>
        <authorList>
            <person name="Shen Q."/>
            <person name="Zhang L."/>
            <person name="Liao Z."/>
            <person name="Wang S."/>
            <person name="Yan T."/>
            <person name="Shi P."/>
            <person name="Liu M."/>
            <person name="Fu X."/>
            <person name="Pan Q."/>
            <person name="Wang Y."/>
            <person name="Lv Z."/>
            <person name="Lu X."/>
            <person name="Zhang F."/>
            <person name="Jiang W."/>
            <person name="Ma Y."/>
            <person name="Chen M."/>
            <person name="Hao X."/>
            <person name="Li L."/>
            <person name="Tang Y."/>
            <person name="Lv G."/>
            <person name="Zhou Y."/>
            <person name="Sun X."/>
            <person name="Brodelius P.E."/>
            <person name="Rose J.K.C."/>
            <person name="Tang K."/>
        </authorList>
    </citation>
    <scope>NUCLEOTIDE SEQUENCE [LARGE SCALE GENOMIC DNA]</scope>
    <source>
        <strain evidence="7">cv. Huhao1</strain>
        <tissue evidence="6">Leaf</tissue>
    </source>
</reference>
<dbReference type="PROSITE" id="PS52004">
    <property type="entry name" value="KS3_2"/>
    <property type="match status" value="1"/>
</dbReference>
<dbReference type="EMBL" id="PKPP01003574">
    <property type="protein sequence ID" value="PWA68735.1"/>
    <property type="molecule type" value="Genomic_DNA"/>
</dbReference>
<dbReference type="SMART" id="SM00825">
    <property type="entry name" value="PKS_KS"/>
    <property type="match status" value="1"/>
</dbReference>
<comment type="caution">
    <text evidence="6">The sequence shown here is derived from an EMBL/GenBank/DDBJ whole genome shotgun (WGS) entry which is preliminary data.</text>
</comment>
<keyword evidence="3 4" id="KW-0808">Transferase</keyword>
<dbReference type="Pfam" id="PF00109">
    <property type="entry name" value="ketoacyl-synt"/>
    <property type="match status" value="1"/>
</dbReference>
<dbReference type="InterPro" id="IPR020841">
    <property type="entry name" value="PKS_Beta-ketoAc_synthase_dom"/>
</dbReference>
<dbReference type="InterPro" id="IPR016039">
    <property type="entry name" value="Thiolase-like"/>
</dbReference>
<dbReference type="AlphaFoldDB" id="A0A2U1N5F9"/>
<gene>
    <name evidence="6" type="ORF">CTI12_AA305380</name>
</gene>
<name>A0A2U1N5F9_ARTAN</name>
<dbReference type="SUPFAM" id="SSF53901">
    <property type="entry name" value="Thiolase-like"/>
    <property type="match status" value="2"/>
</dbReference>
<dbReference type="Pfam" id="PF02801">
    <property type="entry name" value="Ketoacyl-synt_C"/>
    <property type="match status" value="1"/>
</dbReference>
<comment type="similarity">
    <text evidence="1 4">Belongs to the thiolase-like superfamily. Beta-ketoacyl-ACP synthases family.</text>
</comment>
<protein>
    <recommendedName>
        <fullName evidence="2">beta-ketoacyl-[acyl-carrier-protein] synthase I</fullName>
        <ecNumber evidence="2">2.3.1.41</ecNumber>
    </recommendedName>
</protein>
<dbReference type="EC" id="2.3.1.41" evidence="2"/>
<dbReference type="GO" id="GO:0006633">
    <property type="term" value="P:fatty acid biosynthetic process"/>
    <property type="evidence" value="ECO:0007669"/>
    <property type="project" value="InterPro"/>
</dbReference>
<dbReference type="InterPro" id="IPR014030">
    <property type="entry name" value="Ketoacyl_synth_N"/>
</dbReference>
<dbReference type="OrthoDB" id="5334845at2759"/>
<dbReference type="CDD" id="cd00834">
    <property type="entry name" value="KAS_I_II"/>
    <property type="match status" value="1"/>
</dbReference>
<evidence type="ECO:0000256" key="3">
    <source>
        <dbReference type="ARBA" id="ARBA00022679"/>
    </source>
</evidence>
<accession>A0A2U1N5F9</accession>
<dbReference type="InterPro" id="IPR000794">
    <property type="entry name" value="Beta-ketoacyl_synthase"/>
</dbReference>
<sequence length="336" mass="36230">MHVQINKDRAGVLVGSGAGGYTVSSDGVEALIKRGYHRISPFLTPLMMTNMGSALLAIDLGFTGPNYSISAACATSNFCFLAAANHIRDGKADLMIAGGVESSVIPITMGGFTACNALSQRNDDPQTASRPWDKDRDEFVMGEGAGALVLESLEHAMKRDAPILAKFLGCAIACDAYHITNPRSDGHNKIPTSSLATKICCKVNYINAHATSTLIGDPAEVNALKKLFKNTEGIKMNATKANSTMIGHNPYDLCKISLWTLSSYVSVYDRALYACCWRVGSHCYNKSDSNRMNPEPYVDFDTVSNRKQQHEINVEISNSFGIGGHNSVVAFSAFEP</sequence>
<feature type="domain" description="Ketosynthase family 3 (KS3)" evidence="5">
    <location>
        <begin position="1"/>
        <end position="333"/>
    </location>
</feature>
<dbReference type="InterPro" id="IPR014031">
    <property type="entry name" value="Ketoacyl_synth_C"/>
</dbReference>
<evidence type="ECO:0000256" key="2">
    <source>
        <dbReference type="ARBA" id="ARBA00013191"/>
    </source>
</evidence>
<dbReference type="Gene3D" id="3.40.47.10">
    <property type="match status" value="2"/>
</dbReference>
<dbReference type="Proteomes" id="UP000245207">
    <property type="component" value="Unassembled WGS sequence"/>
</dbReference>
<evidence type="ECO:0000313" key="7">
    <source>
        <dbReference type="Proteomes" id="UP000245207"/>
    </source>
</evidence>
<dbReference type="STRING" id="35608.A0A2U1N5F9"/>
<evidence type="ECO:0000256" key="4">
    <source>
        <dbReference type="RuleBase" id="RU003694"/>
    </source>
</evidence>
<organism evidence="6 7">
    <name type="scientific">Artemisia annua</name>
    <name type="common">Sweet wormwood</name>
    <dbReference type="NCBI Taxonomy" id="35608"/>
    <lineage>
        <taxon>Eukaryota</taxon>
        <taxon>Viridiplantae</taxon>
        <taxon>Streptophyta</taxon>
        <taxon>Embryophyta</taxon>
        <taxon>Tracheophyta</taxon>
        <taxon>Spermatophyta</taxon>
        <taxon>Magnoliopsida</taxon>
        <taxon>eudicotyledons</taxon>
        <taxon>Gunneridae</taxon>
        <taxon>Pentapetalae</taxon>
        <taxon>asterids</taxon>
        <taxon>campanulids</taxon>
        <taxon>Asterales</taxon>
        <taxon>Asteraceae</taxon>
        <taxon>Asteroideae</taxon>
        <taxon>Anthemideae</taxon>
        <taxon>Artemisiinae</taxon>
        <taxon>Artemisia</taxon>
    </lineage>
</organism>
<dbReference type="PANTHER" id="PTHR11712">
    <property type="entry name" value="POLYKETIDE SYNTHASE-RELATED"/>
    <property type="match status" value="1"/>
</dbReference>
<evidence type="ECO:0000256" key="1">
    <source>
        <dbReference type="ARBA" id="ARBA00008467"/>
    </source>
</evidence>
<dbReference type="PANTHER" id="PTHR11712:SF357">
    <property type="entry name" value="3-OXOACYL-[ACYL-CARRIER-PROTEIN] SYNTHASE"/>
    <property type="match status" value="1"/>
</dbReference>
<evidence type="ECO:0000313" key="6">
    <source>
        <dbReference type="EMBL" id="PWA68735.1"/>
    </source>
</evidence>